<accession>A0A6P8EJI3</accession>
<evidence type="ECO:0000313" key="2">
    <source>
        <dbReference type="Proteomes" id="UP000515151"/>
    </source>
</evidence>
<name>A0A6P8EJI3_PUNGR</name>
<dbReference type="PANTHER" id="PTHR24121">
    <property type="entry name" value="NO MECHANORECEPTOR POTENTIAL C, ISOFORM D-RELATED"/>
    <property type="match status" value="1"/>
</dbReference>
<sequence>MDSRLYRCASRGDVRSLKRLLKETPSLILRLTPQGNSIVHIASRLGHGPAVQEICRRCKSLLTKPKADGDTTPHASLVFGGFADGGRSQQVYYSNHIGEFPLYLAAKSRMAEIVNRILMFLSAPSGVCHGQSALHGTVIERHPASSGDHNMLERLRGFDFLSAYAMDRNGHSPLHAAALSGHRKVILEILRHCSDSGELLDLNGQMLFTLLS</sequence>
<dbReference type="PROSITE" id="PS50088">
    <property type="entry name" value="ANK_REPEAT"/>
    <property type="match status" value="1"/>
</dbReference>
<gene>
    <name evidence="3" type="primary">LOC116214591</name>
</gene>
<feature type="repeat" description="ANK" evidence="1">
    <location>
        <begin position="169"/>
        <end position="190"/>
    </location>
</feature>
<evidence type="ECO:0000313" key="3">
    <source>
        <dbReference type="RefSeq" id="XP_031405833.1"/>
    </source>
</evidence>
<dbReference type="RefSeq" id="XP_031405833.1">
    <property type="nucleotide sequence ID" value="XM_031549973.1"/>
</dbReference>
<keyword evidence="2" id="KW-1185">Reference proteome</keyword>
<organism evidence="2 3">
    <name type="scientific">Punica granatum</name>
    <name type="common">Pomegranate</name>
    <dbReference type="NCBI Taxonomy" id="22663"/>
    <lineage>
        <taxon>Eukaryota</taxon>
        <taxon>Viridiplantae</taxon>
        <taxon>Streptophyta</taxon>
        <taxon>Embryophyta</taxon>
        <taxon>Tracheophyta</taxon>
        <taxon>Spermatophyta</taxon>
        <taxon>Magnoliopsida</taxon>
        <taxon>eudicotyledons</taxon>
        <taxon>Gunneridae</taxon>
        <taxon>Pentapetalae</taxon>
        <taxon>rosids</taxon>
        <taxon>malvids</taxon>
        <taxon>Myrtales</taxon>
        <taxon>Lythraceae</taxon>
        <taxon>Punica</taxon>
    </lineage>
</organism>
<dbReference type="AlphaFoldDB" id="A0A6P8EJI3"/>
<dbReference type="OrthoDB" id="303876at2759"/>
<dbReference type="SMART" id="SM00248">
    <property type="entry name" value="ANK"/>
    <property type="match status" value="3"/>
</dbReference>
<dbReference type="PROSITE" id="PS50297">
    <property type="entry name" value="ANK_REP_REGION"/>
    <property type="match status" value="1"/>
</dbReference>
<dbReference type="Proteomes" id="UP000515151">
    <property type="component" value="Chromosome 7"/>
</dbReference>
<dbReference type="SUPFAM" id="SSF48403">
    <property type="entry name" value="Ankyrin repeat"/>
    <property type="match status" value="1"/>
</dbReference>
<keyword evidence="1" id="KW-0040">ANK repeat</keyword>
<protein>
    <submittedName>
        <fullName evidence="3">Uncharacterized protein LOC116214591</fullName>
    </submittedName>
</protein>
<dbReference type="PANTHER" id="PTHR24121:SF21">
    <property type="entry name" value="ANKYRIN REPEAT FAMILY PROTEIN"/>
    <property type="match status" value="1"/>
</dbReference>
<dbReference type="InterPro" id="IPR036770">
    <property type="entry name" value="Ankyrin_rpt-contain_sf"/>
</dbReference>
<reference evidence="2" key="1">
    <citation type="journal article" date="2020" name="Plant Biotechnol. J.">
        <title>The pomegranate (Punica granatum L.) draft genome dissects genetic divergence between soft- and hard-seeded cultivars.</title>
        <authorList>
            <person name="Luo X."/>
            <person name="Li H."/>
            <person name="Wu Z."/>
            <person name="Yao W."/>
            <person name="Zhao P."/>
            <person name="Cao D."/>
            <person name="Yu H."/>
            <person name="Li K."/>
            <person name="Poudel K."/>
            <person name="Zhao D."/>
            <person name="Zhang F."/>
            <person name="Xia X."/>
            <person name="Chen L."/>
            <person name="Wang Q."/>
            <person name="Jing D."/>
            <person name="Cao S."/>
        </authorList>
    </citation>
    <scope>NUCLEOTIDE SEQUENCE [LARGE SCALE GENOMIC DNA]</scope>
    <source>
        <strain evidence="2">cv. Tunisia</strain>
    </source>
</reference>
<proteinExistence type="predicted"/>
<dbReference type="GeneID" id="116214591"/>
<evidence type="ECO:0000256" key="1">
    <source>
        <dbReference type="PROSITE-ProRule" id="PRU00023"/>
    </source>
</evidence>
<reference evidence="3" key="2">
    <citation type="submission" date="2025-08" db="UniProtKB">
        <authorList>
            <consortium name="RefSeq"/>
        </authorList>
    </citation>
    <scope>IDENTIFICATION</scope>
    <source>
        <tissue evidence="3">Leaf</tissue>
    </source>
</reference>
<dbReference type="InterPro" id="IPR002110">
    <property type="entry name" value="Ankyrin_rpt"/>
</dbReference>
<dbReference type="Pfam" id="PF13606">
    <property type="entry name" value="Ank_3"/>
    <property type="match status" value="1"/>
</dbReference>
<dbReference type="Gene3D" id="1.25.40.20">
    <property type="entry name" value="Ankyrin repeat-containing domain"/>
    <property type="match status" value="1"/>
</dbReference>